<evidence type="ECO:0000313" key="2">
    <source>
        <dbReference type="EMBL" id="PCE41418.1"/>
    </source>
</evidence>
<evidence type="ECO:0008006" key="4">
    <source>
        <dbReference type="Google" id="ProtNLM"/>
    </source>
</evidence>
<dbReference type="Proteomes" id="UP000218934">
    <property type="component" value="Unassembled WGS sequence"/>
</dbReference>
<protein>
    <recommendedName>
        <fullName evidence="4">GspL periplasmic domain-containing protein</fullName>
    </recommendedName>
</protein>
<comment type="caution">
    <text evidence="2">The sequence shown here is derived from an EMBL/GenBank/DDBJ whole genome shotgun (WGS) entry which is preliminary data.</text>
</comment>
<name>A0A2A4FVE0_9SPHN</name>
<reference evidence="2 3" key="1">
    <citation type="submission" date="2017-09" db="EMBL/GenBank/DDBJ databases">
        <title>The Catabolism of 3,6-Dichlorosalicylic acid is Initiated by the Cytochrome P450 Monooxygenase DsmABC in Rhizorhabdus dicambivorans Ndbn-20.</title>
        <authorList>
            <person name="Na L."/>
        </authorList>
    </citation>
    <scope>NUCLEOTIDE SEQUENCE [LARGE SCALE GENOMIC DNA]</scope>
    <source>
        <strain evidence="2 3">Ndbn-20m</strain>
    </source>
</reference>
<feature type="transmembrane region" description="Helical" evidence="1">
    <location>
        <begin position="85"/>
        <end position="106"/>
    </location>
</feature>
<gene>
    <name evidence="2" type="ORF">COO09_15225</name>
</gene>
<sequence>MSGAPMTRYRCVMLRRSGASEIRVVRAEDEAAARAQLAAKGLEPVSVEAIGPSLLDALREKKPALPGWRLPRWNIPRLRVPQQGLIAAGLILATIPVSTALGAWGLTALTRWQAHRLAQREAPALARYERVALVEGSRRHVMAVMTSPPVSAVVVRLARLLPPDTGLAAVSLDEGGALVIEVETPDPDALRGALAADPLFAGLDEVGQTRTDEATLQVTLKGAIR</sequence>
<evidence type="ECO:0000313" key="3">
    <source>
        <dbReference type="Proteomes" id="UP000218934"/>
    </source>
</evidence>
<organism evidence="2 3">
    <name type="scientific">Rhizorhabdus dicambivorans</name>
    <dbReference type="NCBI Taxonomy" id="1850238"/>
    <lineage>
        <taxon>Bacteria</taxon>
        <taxon>Pseudomonadati</taxon>
        <taxon>Pseudomonadota</taxon>
        <taxon>Alphaproteobacteria</taxon>
        <taxon>Sphingomonadales</taxon>
        <taxon>Sphingomonadaceae</taxon>
        <taxon>Rhizorhabdus</taxon>
    </lineage>
</organism>
<keyword evidence="1" id="KW-0472">Membrane</keyword>
<evidence type="ECO:0000256" key="1">
    <source>
        <dbReference type="SAM" id="Phobius"/>
    </source>
</evidence>
<dbReference type="EMBL" id="NWUF01000015">
    <property type="protein sequence ID" value="PCE41418.1"/>
    <property type="molecule type" value="Genomic_DNA"/>
</dbReference>
<proteinExistence type="predicted"/>
<keyword evidence="3" id="KW-1185">Reference proteome</keyword>
<keyword evidence="1" id="KW-1133">Transmembrane helix</keyword>
<dbReference type="AlphaFoldDB" id="A0A2A4FVE0"/>
<keyword evidence="1" id="KW-0812">Transmembrane</keyword>
<accession>A0A2A4FVE0</accession>